<feature type="compositionally biased region" description="Polar residues" evidence="1">
    <location>
        <begin position="60"/>
        <end position="71"/>
    </location>
</feature>
<evidence type="ECO:0000313" key="2">
    <source>
        <dbReference type="Proteomes" id="UP000095280"/>
    </source>
</evidence>
<sequence>MESLADDAGSSLLGQRGQSPRHRKKRKSFLSRLSGSNRCQRRGQWRRRQDPKEAGRDWQHMSTAGESQLQESARRLRGRQSRVCLLVCRVCHVDGAQRDAFRCRQTVPCLPPMAKQAPAALLQRCHCRRQRLRLRDISRLAALVL</sequence>
<feature type="compositionally biased region" description="Basic residues" evidence="1">
    <location>
        <begin position="19"/>
        <end position="29"/>
    </location>
</feature>
<feature type="compositionally biased region" description="Basic and acidic residues" evidence="1">
    <location>
        <begin position="47"/>
        <end position="59"/>
    </location>
</feature>
<feature type="region of interest" description="Disordered" evidence="1">
    <location>
        <begin position="1"/>
        <end position="72"/>
    </location>
</feature>
<keyword evidence="2" id="KW-1185">Reference proteome</keyword>
<evidence type="ECO:0000256" key="1">
    <source>
        <dbReference type="SAM" id="MobiDB-lite"/>
    </source>
</evidence>
<dbReference type="Proteomes" id="UP000095280">
    <property type="component" value="Unplaced"/>
</dbReference>
<evidence type="ECO:0000313" key="3">
    <source>
        <dbReference type="WBParaSite" id="maker-unitig_40885-snap-gene-0.3-mRNA-1"/>
    </source>
</evidence>
<protein>
    <submittedName>
        <fullName evidence="3">Uncharacterized protein</fullName>
    </submittedName>
</protein>
<proteinExistence type="predicted"/>
<dbReference type="WBParaSite" id="maker-unitig_40885-snap-gene-0.3-mRNA-1">
    <property type="protein sequence ID" value="maker-unitig_40885-snap-gene-0.3-mRNA-1"/>
    <property type="gene ID" value="maker-unitig_40885-snap-gene-0.3"/>
</dbReference>
<organism evidence="2 3">
    <name type="scientific">Macrostomum lignano</name>
    <dbReference type="NCBI Taxonomy" id="282301"/>
    <lineage>
        <taxon>Eukaryota</taxon>
        <taxon>Metazoa</taxon>
        <taxon>Spiralia</taxon>
        <taxon>Lophotrochozoa</taxon>
        <taxon>Platyhelminthes</taxon>
        <taxon>Rhabditophora</taxon>
        <taxon>Macrostomorpha</taxon>
        <taxon>Macrostomida</taxon>
        <taxon>Macrostomidae</taxon>
        <taxon>Macrostomum</taxon>
    </lineage>
</organism>
<reference evidence="3" key="1">
    <citation type="submission" date="2016-11" db="UniProtKB">
        <authorList>
            <consortium name="WormBaseParasite"/>
        </authorList>
    </citation>
    <scope>IDENTIFICATION</scope>
</reference>
<dbReference type="AlphaFoldDB" id="A0A1I8FP54"/>
<name>A0A1I8FP54_9PLAT</name>
<accession>A0A1I8FP54</accession>